<keyword evidence="9 14" id="KW-1133">Transmembrane helix</keyword>
<dbReference type="EMBL" id="KT225316">
    <property type="protein sequence ID" value="AKV93684.1"/>
    <property type="molecule type" value="Genomic_DNA"/>
</dbReference>
<comment type="similarity">
    <text evidence="3">In the C-terminal section; belongs to the protein kinase superfamily. Ser/Thr protein kinase family.</text>
</comment>
<evidence type="ECO:0000256" key="10">
    <source>
        <dbReference type="ARBA" id="ARBA00023136"/>
    </source>
</evidence>
<dbReference type="GO" id="GO:0004672">
    <property type="term" value="F:protein kinase activity"/>
    <property type="evidence" value="ECO:0007669"/>
    <property type="project" value="InterPro"/>
</dbReference>
<dbReference type="Gene3D" id="3.30.200.20">
    <property type="entry name" value="Phosphorylase Kinase, domain 1"/>
    <property type="match status" value="1"/>
</dbReference>
<feature type="region of interest" description="Disordered" evidence="13">
    <location>
        <begin position="172"/>
        <end position="207"/>
    </location>
</feature>
<sequence>MEKARGELADFTTHFSFVIDSNGNNSFADGLAFFLAPVGSSIPIGSAGNGLGLAKAELEVAHPLSHLLLSSSIHFSIPGTHCIYMNNITPGKKNDAWISYNASSHTLKVVFTGFSNNKYNKDSLSLLIDLRNYLPENVTFGFSASTGQLFQKKNNVKSWDFNSSLSLEHAEQPSANPPIQVLNPNDPPITQVQDPKFRPPREVSTRKKGNKGLVVGSSIGLPILLFVLITASCFLWKKKRKRNDKDHVFIDLSMDNEFQKDRGPKKFSYGELARATNNFAEGQKLGEGGFGEVYEGLLKECKSYVAVKKVSSGSKQGIKEYASEVKIISRLRHRNLVQLIGWCHEKGQLHLVYELMPNGKLR</sequence>
<accession>A0A0K1U1X1</accession>
<evidence type="ECO:0000256" key="7">
    <source>
        <dbReference type="ARBA" id="ARBA00022741"/>
    </source>
</evidence>
<keyword evidence="16" id="KW-0808">Transferase</keyword>
<keyword evidence="7 12" id="KW-0547">Nucleotide-binding</keyword>
<name>A0A0K1U1X1_NICBE</name>
<dbReference type="SUPFAM" id="SSF49899">
    <property type="entry name" value="Concanavalin A-like lectins/glucanases"/>
    <property type="match status" value="1"/>
</dbReference>
<dbReference type="Pfam" id="PF07714">
    <property type="entry name" value="PK_Tyr_Ser-Thr"/>
    <property type="match status" value="1"/>
</dbReference>
<organism evidence="16">
    <name type="scientific">Nicotiana benthamiana</name>
    <dbReference type="NCBI Taxonomy" id="4100"/>
    <lineage>
        <taxon>Eukaryota</taxon>
        <taxon>Viridiplantae</taxon>
        <taxon>Streptophyta</taxon>
        <taxon>Embryophyta</taxon>
        <taxon>Tracheophyta</taxon>
        <taxon>Spermatophyta</taxon>
        <taxon>Magnoliopsida</taxon>
        <taxon>eudicotyledons</taxon>
        <taxon>Gunneridae</taxon>
        <taxon>Pentapetalae</taxon>
        <taxon>asterids</taxon>
        <taxon>lamiids</taxon>
        <taxon>Solanales</taxon>
        <taxon>Solanaceae</taxon>
        <taxon>Nicotianoideae</taxon>
        <taxon>Nicotianeae</taxon>
        <taxon>Nicotiana</taxon>
    </lineage>
</organism>
<keyword evidence="16" id="KW-0418">Kinase</keyword>
<evidence type="ECO:0000256" key="3">
    <source>
        <dbReference type="ARBA" id="ARBA00010217"/>
    </source>
</evidence>
<comment type="subcellular location">
    <subcellularLocation>
        <location evidence="1">Membrane</location>
        <topology evidence="1">Single-pass type I membrane protein</topology>
    </subcellularLocation>
</comment>
<evidence type="ECO:0000256" key="4">
    <source>
        <dbReference type="ARBA" id="ARBA00022692"/>
    </source>
</evidence>
<evidence type="ECO:0000313" key="16">
    <source>
        <dbReference type="EMBL" id="AKV93684.1"/>
    </source>
</evidence>
<reference evidence="16" key="1">
    <citation type="journal article" date="2015" name="J. Exp. Bot.">
        <title>L-type lectin receptor kinases in Nicotiana benthamiana and tomato and their role in Phytophthora resistance.</title>
        <authorList>
            <person name="Wang Y."/>
            <person name="Weide R."/>
            <person name="Govers F."/>
            <person name="Bouwmeester K."/>
        </authorList>
    </citation>
    <scope>NUCLEOTIDE SEQUENCE</scope>
</reference>
<keyword evidence="8 12" id="KW-0067">ATP-binding</keyword>
<dbReference type="GO" id="GO:0030246">
    <property type="term" value="F:carbohydrate binding"/>
    <property type="evidence" value="ECO:0007669"/>
    <property type="project" value="UniProtKB-KW"/>
</dbReference>
<evidence type="ECO:0000256" key="11">
    <source>
        <dbReference type="ARBA" id="ARBA00023170"/>
    </source>
</evidence>
<feature type="compositionally biased region" description="Basic and acidic residues" evidence="13">
    <location>
        <begin position="195"/>
        <end position="205"/>
    </location>
</feature>
<evidence type="ECO:0000256" key="1">
    <source>
        <dbReference type="ARBA" id="ARBA00004479"/>
    </source>
</evidence>
<dbReference type="GO" id="GO:0006952">
    <property type="term" value="P:defense response"/>
    <property type="evidence" value="ECO:0007669"/>
    <property type="project" value="UniProtKB-ARBA"/>
</dbReference>
<evidence type="ECO:0000259" key="15">
    <source>
        <dbReference type="PROSITE" id="PS50011"/>
    </source>
</evidence>
<dbReference type="PANTHER" id="PTHR27007">
    <property type="match status" value="1"/>
</dbReference>
<keyword evidence="4 14" id="KW-0812">Transmembrane</keyword>
<evidence type="ECO:0000256" key="6">
    <source>
        <dbReference type="ARBA" id="ARBA00022734"/>
    </source>
</evidence>
<dbReference type="InterPro" id="IPR011009">
    <property type="entry name" value="Kinase-like_dom_sf"/>
</dbReference>
<evidence type="ECO:0000256" key="5">
    <source>
        <dbReference type="ARBA" id="ARBA00022729"/>
    </source>
</evidence>
<dbReference type="Pfam" id="PF00139">
    <property type="entry name" value="Lectin_legB"/>
    <property type="match status" value="2"/>
</dbReference>
<dbReference type="Gene3D" id="2.60.120.200">
    <property type="match status" value="2"/>
</dbReference>
<gene>
    <name evidence="16" type="primary">LecRK</name>
    <name evidence="16" type="ORF">NbC25369236g0004.1</name>
</gene>
<keyword evidence="6 16" id="KW-0430">Lectin</keyword>
<dbReference type="PROSITE" id="PS00107">
    <property type="entry name" value="PROTEIN_KINASE_ATP"/>
    <property type="match status" value="1"/>
</dbReference>
<dbReference type="InterPro" id="IPR017441">
    <property type="entry name" value="Protein_kinase_ATP_BS"/>
</dbReference>
<evidence type="ECO:0000256" key="9">
    <source>
        <dbReference type="ARBA" id="ARBA00022989"/>
    </source>
</evidence>
<proteinExistence type="inferred from homology"/>
<evidence type="ECO:0000256" key="12">
    <source>
        <dbReference type="PROSITE-ProRule" id="PRU10141"/>
    </source>
</evidence>
<dbReference type="GO" id="GO:0005524">
    <property type="term" value="F:ATP binding"/>
    <property type="evidence" value="ECO:0007669"/>
    <property type="project" value="UniProtKB-UniRule"/>
</dbReference>
<dbReference type="GO" id="GO:0051707">
    <property type="term" value="P:response to other organism"/>
    <property type="evidence" value="ECO:0007669"/>
    <property type="project" value="UniProtKB-ARBA"/>
</dbReference>
<feature type="domain" description="Protein kinase" evidence="15">
    <location>
        <begin position="279"/>
        <end position="362"/>
    </location>
</feature>
<dbReference type="InterPro" id="IPR001245">
    <property type="entry name" value="Ser-Thr/Tyr_kinase_cat_dom"/>
</dbReference>
<evidence type="ECO:0000256" key="14">
    <source>
        <dbReference type="SAM" id="Phobius"/>
    </source>
</evidence>
<feature type="binding site" evidence="12">
    <location>
        <position position="309"/>
    </location>
    <ligand>
        <name>ATP</name>
        <dbReference type="ChEBI" id="CHEBI:30616"/>
    </ligand>
</feature>
<dbReference type="SUPFAM" id="SSF56112">
    <property type="entry name" value="Protein kinase-like (PK-like)"/>
    <property type="match status" value="1"/>
</dbReference>
<comment type="similarity">
    <text evidence="2">In the N-terminal section; belongs to the leguminous lectin family.</text>
</comment>
<dbReference type="PROSITE" id="PS50011">
    <property type="entry name" value="PROTEIN_KINASE_DOM"/>
    <property type="match status" value="1"/>
</dbReference>
<dbReference type="InterPro" id="IPR001220">
    <property type="entry name" value="Legume_lectin_dom"/>
</dbReference>
<dbReference type="InterPro" id="IPR000719">
    <property type="entry name" value="Prot_kinase_dom"/>
</dbReference>
<dbReference type="InterPro" id="IPR013320">
    <property type="entry name" value="ConA-like_dom_sf"/>
</dbReference>
<protein>
    <submittedName>
        <fullName evidence="16">Clade XVIII lectin receptor kinase</fullName>
    </submittedName>
</protein>
<keyword evidence="5" id="KW-0732">Signal</keyword>
<dbReference type="AlphaFoldDB" id="A0A0K1U1X1"/>
<evidence type="ECO:0000256" key="8">
    <source>
        <dbReference type="ARBA" id="ARBA00022840"/>
    </source>
</evidence>
<dbReference type="FunFam" id="3.30.200.20:FF:000168">
    <property type="entry name" value="L-type lectin-domain containing receptor kinase IX.1"/>
    <property type="match status" value="1"/>
</dbReference>
<dbReference type="InterPro" id="IPR050528">
    <property type="entry name" value="L-type_Lectin-RKs"/>
</dbReference>
<keyword evidence="11 16" id="KW-0675">Receptor</keyword>
<feature type="transmembrane region" description="Helical" evidence="14">
    <location>
        <begin position="213"/>
        <end position="236"/>
    </location>
</feature>
<keyword evidence="10 14" id="KW-0472">Membrane</keyword>
<evidence type="ECO:0000256" key="13">
    <source>
        <dbReference type="SAM" id="MobiDB-lite"/>
    </source>
</evidence>
<dbReference type="GO" id="GO:0016020">
    <property type="term" value="C:membrane"/>
    <property type="evidence" value="ECO:0007669"/>
    <property type="project" value="UniProtKB-SubCell"/>
</dbReference>
<evidence type="ECO:0000256" key="2">
    <source>
        <dbReference type="ARBA" id="ARBA00008536"/>
    </source>
</evidence>